<reference evidence="2" key="1">
    <citation type="submission" date="2022-11" db="UniProtKB">
        <authorList>
            <consortium name="WormBaseParasite"/>
        </authorList>
    </citation>
    <scope>IDENTIFICATION</scope>
</reference>
<evidence type="ECO:0000313" key="2">
    <source>
        <dbReference type="WBParaSite" id="PS1159_v2.g7435.t1"/>
    </source>
</evidence>
<dbReference type="WBParaSite" id="PS1159_v2.g7435.t1">
    <property type="protein sequence ID" value="PS1159_v2.g7435.t1"/>
    <property type="gene ID" value="PS1159_v2.g7435"/>
</dbReference>
<evidence type="ECO:0000313" key="1">
    <source>
        <dbReference type="Proteomes" id="UP000887580"/>
    </source>
</evidence>
<name>A0AC35GQB7_9BILA</name>
<protein>
    <submittedName>
        <fullName evidence="2">Uncharacterized protein</fullName>
    </submittedName>
</protein>
<organism evidence="1 2">
    <name type="scientific">Panagrolaimus sp. PS1159</name>
    <dbReference type="NCBI Taxonomy" id="55785"/>
    <lineage>
        <taxon>Eukaryota</taxon>
        <taxon>Metazoa</taxon>
        <taxon>Ecdysozoa</taxon>
        <taxon>Nematoda</taxon>
        <taxon>Chromadorea</taxon>
        <taxon>Rhabditida</taxon>
        <taxon>Tylenchina</taxon>
        <taxon>Panagrolaimomorpha</taxon>
        <taxon>Panagrolaimoidea</taxon>
        <taxon>Panagrolaimidae</taxon>
        <taxon>Panagrolaimus</taxon>
    </lineage>
</organism>
<accession>A0AC35GQB7</accession>
<proteinExistence type="predicted"/>
<dbReference type="Proteomes" id="UP000887580">
    <property type="component" value="Unplaced"/>
</dbReference>
<sequence length="164" mass="18289">MENDILSIIKAIADEAISNSESNGVEQSKKLKISTMYGKINDNFNKLKAENEKLKKTIENQNETIKKQALIISQLIEKSRKIVPLADDGKTQKEKAISSSGDEMKSKHVVRGVERNKVLPQNHGTAAAGADTKKFYSHITRDEKELSQTLPQTCNLQIVLLPFP</sequence>